<comment type="caution">
    <text evidence="2">The sequence shown here is derived from an EMBL/GenBank/DDBJ whole genome shotgun (WGS) entry which is preliminary data.</text>
</comment>
<feature type="compositionally biased region" description="Low complexity" evidence="1">
    <location>
        <begin position="120"/>
        <end position="130"/>
    </location>
</feature>
<feature type="compositionally biased region" description="Polar residues" evidence="1">
    <location>
        <begin position="459"/>
        <end position="486"/>
    </location>
</feature>
<dbReference type="Proteomes" id="UP000192596">
    <property type="component" value="Unassembled WGS sequence"/>
</dbReference>
<name>A0A1V8TQH9_9PEZI</name>
<evidence type="ECO:0000313" key="3">
    <source>
        <dbReference type="Proteomes" id="UP000192596"/>
    </source>
</evidence>
<evidence type="ECO:0000256" key="1">
    <source>
        <dbReference type="SAM" id="MobiDB-lite"/>
    </source>
</evidence>
<feature type="region of interest" description="Disordered" evidence="1">
    <location>
        <begin position="38"/>
        <end position="157"/>
    </location>
</feature>
<feature type="region of interest" description="Disordered" evidence="1">
    <location>
        <begin position="174"/>
        <end position="199"/>
    </location>
</feature>
<sequence length="686" mass="71667">MDPSSAAFTPSYSHTPTPSNTDSNWRLQADVEKMRVVQAEHTERLARLERRQDDDGRRRSVWGSQSPFPSILSGGGLGTPMQSAMQQSSTDQFRNFDDEGNAMMSSLHLDSNDDAEPRSRLGAASRAASVRFDETANQNHFSSSHSHSSRPSVDYLSRTPGGSLGSFSGLAMNERTASHKSEGRASSAHSIRSAGTSGGRANSLVLDSFGMGGESPRDGPALAPGLLLLGAVPAIIRCWMNTNFKHDALLYAAVCTGSHKSYLDSRLIRKLGFEDQITAEDGASTVELPVYFPEAVPHPSSSRSTSPAPQLPTLTVSFQVIDARSGEENADLDSKAIQIFIGSDVLRAHCADILFSSNSISLFDDDRSKLSIPLVRPENESSFNTLATGSSGPRKAMPAPTQQSPYLNGLGGQGSASMTSMAPPPGLTQGRYRPPGVIAAEAGATTSSSVFDRDPPNSRPGSRQSTASASRPNLSRISTGRPTQDAQDLDTPAPATFASLTESSTPSNGLGNSSPSLRASSGTSSGIWGNWRTPSVSTSMTSASTPLTATATASTAIPNAPSTLPTPSAASGLDWSNVSIAASKPKDTTPSSDDKLWTRKREAGEGMKVLKPKSASRTASTASVAGAASPAEAGNGGKSRFFEEGRQKLGDVDKKENVANGAGNGGTGVKRGNPVGGASAFSWLAK</sequence>
<feature type="region of interest" description="Disordered" evidence="1">
    <location>
        <begin position="581"/>
        <end position="686"/>
    </location>
</feature>
<dbReference type="InParanoid" id="A0A1V8TQH9"/>
<feature type="compositionally biased region" description="Polar residues" evidence="1">
    <location>
        <begin position="380"/>
        <end position="391"/>
    </location>
</feature>
<evidence type="ECO:0000313" key="2">
    <source>
        <dbReference type="EMBL" id="OQO13646.1"/>
    </source>
</evidence>
<feature type="region of interest" description="Disordered" evidence="1">
    <location>
        <begin position="1"/>
        <end position="25"/>
    </location>
</feature>
<proteinExistence type="predicted"/>
<dbReference type="AlphaFoldDB" id="A0A1V8TQH9"/>
<dbReference type="EMBL" id="NAJO01000003">
    <property type="protein sequence ID" value="OQO13646.1"/>
    <property type="molecule type" value="Genomic_DNA"/>
</dbReference>
<feature type="compositionally biased region" description="Basic and acidic residues" evidence="1">
    <location>
        <begin position="38"/>
        <end position="58"/>
    </location>
</feature>
<gene>
    <name evidence="2" type="ORF">B0A48_01875</name>
</gene>
<accession>A0A1V8TQH9</accession>
<dbReference type="OrthoDB" id="5369841at2759"/>
<feature type="compositionally biased region" description="Polar residues" evidence="1">
    <location>
        <begin position="498"/>
        <end position="536"/>
    </location>
</feature>
<feature type="region of interest" description="Disordered" evidence="1">
    <location>
        <begin position="380"/>
        <end position="544"/>
    </location>
</feature>
<evidence type="ECO:0008006" key="4">
    <source>
        <dbReference type="Google" id="ProtNLM"/>
    </source>
</evidence>
<feature type="compositionally biased region" description="Basic and acidic residues" evidence="1">
    <location>
        <begin position="640"/>
        <end position="657"/>
    </location>
</feature>
<keyword evidence="3" id="KW-1185">Reference proteome</keyword>
<feature type="compositionally biased region" description="Basic and acidic residues" evidence="1">
    <location>
        <begin position="584"/>
        <end position="605"/>
    </location>
</feature>
<feature type="compositionally biased region" description="Low complexity" evidence="1">
    <location>
        <begin position="615"/>
        <end position="633"/>
    </location>
</feature>
<organism evidence="2 3">
    <name type="scientific">Cryoendolithus antarcticus</name>
    <dbReference type="NCBI Taxonomy" id="1507870"/>
    <lineage>
        <taxon>Eukaryota</taxon>
        <taxon>Fungi</taxon>
        <taxon>Dikarya</taxon>
        <taxon>Ascomycota</taxon>
        <taxon>Pezizomycotina</taxon>
        <taxon>Dothideomycetes</taxon>
        <taxon>Dothideomycetidae</taxon>
        <taxon>Cladosporiales</taxon>
        <taxon>Cladosporiaceae</taxon>
        <taxon>Cryoendolithus</taxon>
    </lineage>
</organism>
<protein>
    <recommendedName>
        <fullName evidence="4">Ubiquitin carboxyl-terminal hydrolase 19</fullName>
    </recommendedName>
</protein>
<feature type="compositionally biased region" description="Polar residues" evidence="1">
    <location>
        <begin position="80"/>
        <end position="93"/>
    </location>
</feature>
<reference evidence="3" key="1">
    <citation type="submission" date="2017-03" db="EMBL/GenBank/DDBJ databases">
        <title>Genomes of endolithic fungi from Antarctica.</title>
        <authorList>
            <person name="Coleine C."/>
            <person name="Masonjones S."/>
            <person name="Stajich J.E."/>
        </authorList>
    </citation>
    <scope>NUCLEOTIDE SEQUENCE [LARGE SCALE GENOMIC DNA]</scope>
    <source>
        <strain evidence="3">CCFEE 5527</strain>
    </source>
</reference>
<dbReference type="STRING" id="1507870.A0A1V8TQH9"/>